<comment type="similarity">
    <text evidence="1">Belongs to the esterase D family.</text>
</comment>
<dbReference type="EMBL" id="UZWD01000022">
    <property type="protein sequence ID" value="VDS04328.1"/>
    <property type="molecule type" value="Genomic_DNA"/>
</dbReference>
<proteinExistence type="inferred from homology"/>
<dbReference type="InterPro" id="IPR052558">
    <property type="entry name" value="Siderophore_Hydrolase_D"/>
</dbReference>
<dbReference type="InterPro" id="IPR000801">
    <property type="entry name" value="Esterase-like"/>
</dbReference>
<keyword evidence="2 3" id="KW-0378">Hydrolase</keyword>
<evidence type="ECO:0000256" key="2">
    <source>
        <dbReference type="ARBA" id="ARBA00022801"/>
    </source>
</evidence>
<dbReference type="Pfam" id="PF00756">
    <property type="entry name" value="Esterase"/>
    <property type="match status" value="1"/>
</dbReference>
<accession>A0A447IA79</accession>
<name>A0A447IA79_9HYPH</name>
<dbReference type="AlphaFoldDB" id="A0A447IA79"/>
<evidence type="ECO:0000313" key="3">
    <source>
        <dbReference type="EMBL" id="VDS04328.1"/>
    </source>
</evidence>
<dbReference type="PANTHER" id="PTHR40841:SF2">
    <property type="entry name" value="SIDEROPHORE-DEGRADING ESTERASE (EUROFUNG)"/>
    <property type="match status" value="1"/>
</dbReference>
<keyword evidence="4" id="KW-1185">Reference proteome</keyword>
<dbReference type="Proteomes" id="UP000268844">
    <property type="component" value="Unassembled WGS sequence"/>
</dbReference>
<gene>
    <name evidence="3" type="primary">besA</name>
    <name evidence="3" type="ORF">DEVEQU_01463</name>
</gene>
<dbReference type="SUPFAM" id="SSF53474">
    <property type="entry name" value="alpha/beta-Hydrolases"/>
    <property type="match status" value="1"/>
</dbReference>
<evidence type="ECO:0000313" key="4">
    <source>
        <dbReference type="Proteomes" id="UP000268844"/>
    </source>
</evidence>
<evidence type="ECO:0000256" key="1">
    <source>
        <dbReference type="ARBA" id="ARBA00005622"/>
    </source>
</evidence>
<dbReference type="GO" id="GO:0016788">
    <property type="term" value="F:hydrolase activity, acting on ester bonds"/>
    <property type="evidence" value="ECO:0007669"/>
    <property type="project" value="TreeGrafter"/>
</dbReference>
<reference evidence="3 4" key="1">
    <citation type="submission" date="2018-12" db="EMBL/GenBank/DDBJ databases">
        <authorList>
            <person name="Criscuolo A."/>
        </authorList>
    </citation>
    <scope>NUCLEOTIDE SEQUENCE [LARGE SCALE GENOMIC DNA]</scope>
    <source>
        <strain evidence="3">ACIP1116281</strain>
    </source>
</reference>
<protein>
    <submittedName>
        <fullName evidence="3">Ferri-bacillibactin esterase BesA</fullName>
        <ecNumber evidence="3">3.1.-.-</ecNumber>
    </submittedName>
</protein>
<dbReference type="PANTHER" id="PTHR40841">
    <property type="entry name" value="SIDEROPHORE TRIACETYLFUSARININE C ESTERASE"/>
    <property type="match status" value="1"/>
</dbReference>
<dbReference type="InterPro" id="IPR029058">
    <property type="entry name" value="AB_hydrolase_fold"/>
</dbReference>
<sequence length="251" mass="27453">MQDGQENFSAELSQERIGLGEREMVLVHPVTSAPERVLYALDGNAALSMLKPDWLAARPGLALVLIGYAGASRFHLEHRSRDYTPPPPLDWDGGVRRALERPYGGAADFLAFLTQDLMPQAEARFGLVTPSRALWGHSYGGLFALWMLTRSGHGVSLLHAASPSLWWGDYALEHHLVDNEPLAGGVRALDLSMGDSEVSRNGEVQTTPERLERLATRLEGRQGLRVHTQIFPGANHGDTFALSLAEAIARS</sequence>
<dbReference type="EC" id="3.1.-.-" evidence="3"/>
<organism evidence="3 4">
    <name type="scientific">Devosia equisanguinis</name>
    <dbReference type="NCBI Taxonomy" id="2490941"/>
    <lineage>
        <taxon>Bacteria</taxon>
        <taxon>Pseudomonadati</taxon>
        <taxon>Pseudomonadota</taxon>
        <taxon>Alphaproteobacteria</taxon>
        <taxon>Hyphomicrobiales</taxon>
        <taxon>Devosiaceae</taxon>
        <taxon>Devosia</taxon>
    </lineage>
</organism>
<dbReference type="Gene3D" id="3.40.50.1820">
    <property type="entry name" value="alpha/beta hydrolase"/>
    <property type="match status" value="1"/>
</dbReference>